<evidence type="ECO:0000313" key="4">
    <source>
        <dbReference type="Proteomes" id="UP000283619"/>
    </source>
</evidence>
<protein>
    <submittedName>
        <fullName evidence="3">Uncharacterized protein</fullName>
    </submittedName>
</protein>
<dbReference type="AlphaFoldDB" id="A0A423P3R5"/>
<gene>
    <name evidence="3" type="ORF">BK673_15165</name>
</gene>
<dbReference type="Proteomes" id="UP000283619">
    <property type="component" value="Unassembled WGS sequence"/>
</dbReference>
<name>A0A423P3R5_PSEFL</name>
<evidence type="ECO:0000313" key="3">
    <source>
        <dbReference type="EMBL" id="ROO07889.1"/>
    </source>
</evidence>
<keyword evidence="2" id="KW-0812">Transmembrane</keyword>
<keyword evidence="2" id="KW-1133">Transmembrane helix</keyword>
<accession>A0A423P3R5</accession>
<sequence length="64" mass="7115">MQGEEEALMSLTMTIVMLIAGWLAVAAAMLWGVLRISRRHHHHPVQPAALEKTPKQSPRHATAH</sequence>
<organism evidence="3 4">
    <name type="scientific">Pseudomonas fluorescens</name>
    <dbReference type="NCBI Taxonomy" id="294"/>
    <lineage>
        <taxon>Bacteria</taxon>
        <taxon>Pseudomonadati</taxon>
        <taxon>Pseudomonadota</taxon>
        <taxon>Gammaproteobacteria</taxon>
        <taxon>Pseudomonadales</taxon>
        <taxon>Pseudomonadaceae</taxon>
        <taxon>Pseudomonas</taxon>
    </lineage>
</organism>
<comment type="caution">
    <text evidence="3">The sequence shown here is derived from an EMBL/GenBank/DDBJ whole genome shotgun (WGS) entry which is preliminary data.</text>
</comment>
<dbReference type="EMBL" id="MOBZ01000013">
    <property type="protein sequence ID" value="ROO07889.1"/>
    <property type="molecule type" value="Genomic_DNA"/>
</dbReference>
<feature type="region of interest" description="Disordered" evidence="1">
    <location>
        <begin position="42"/>
        <end position="64"/>
    </location>
</feature>
<evidence type="ECO:0000256" key="1">
    <source>
        <dbReference type="SAM" id="MobiDB-lite"/>
    </source>
</evidence>
<keyword evidence="2" id="KW-0472">Membrane</keyword>
<feature type="transmembrane region" description="Helical" evidence="2">
    <location>
        <begin position="12"/>
        <end position="34"/>
    </location>
</feature>
<reference evidence="3 4" key="1">
    <citation type="submission" date="2016-10" db="EMBL/GenBank/DDBJ databases">
        <title>Comparative genome analysis of multiple Pseudomonas spp. focuses on biocontrol and plant growth promoting traits.</title>
        <authorList>
            <person name="Tao X.-Y."/>
            <person name="Taylor C.G."/>
        </authorList>
    </citation>
    <scope>NUCLEOTIDE SEQUENCE [LARGE SCALE GENOMIC DNA]</scope>
    <source>
        <strain evidence="3 4">36G2</strain>
    </source>
</reference>
<evidence type="ECO:0000256" key="2">
    <source>
        <dbReference type="SAM" id="Phobius"/>
    </source>
</evidence>
<proteinExistence type="predicted"/>